<evidence type="ECO:0000313" key="4">
    <source>
        <dbReference type="Proteomes" id="UP000261278"/>
    </source>
</evidence>
<evidence type="ECO:0000313" key="3">
    <source>
        <dbReference type="EMBL" id="RGL84202.1"/>
    </source>
</evidence>
<dbReference type="GO" id="GO:0016758">
    <property type="term" value="F:hexosyltransferase activity"/>
    <property type="evidence" value="ECO:0007669"/>
    <property type="project" value="TreeGrafter"/>
</dbReference>
<evidence type="ECO:0000256" key="2">
    <source>
        <dbReference type="ARBA" id="ARBA00022679"/>
    </source>
</evidence>
<accession>A0A3E4T0W1</accession>
<keyword evidence="1" id="KW-0328">Glycosyltransferase</keyword>
<reference evidence="3 4" key="1">
    <citation type="submission" date="2018-08" db="EMBL/GenBank/DDBJ databases">
        <title>A genome reference for cultivated species of the human gut microbiota.</title>
        <authorList>
            <person name="Zou Y."/>
            <person name="Xue W."/>
            <person name="Luo G."/>
        </authorList>
    </citation>
    <scope>NUCLEOTIDE SEQUENCE [LARGE SCALE GENOMIC DNA]</scope>
    <source>
        <strain evidence="3 4">TF05-18</strain>
    </source>
</reference>
<dbReference type="CDD" id="cd06533">
    <property type="entry name" value="Glyco_transf_WecG_TagA"/>
    <property type="match status" value="1"/>
</dbReference>
<protein>
    <submittedName>
        <fullName evidence="3">Glycosyltransferase</fullName>
    </submittedName>
</protein>
<dbReference type="EMBL" id="QSSN01000019">
    <property type="protein sequence ID" value="RGL84202.1"/>
    <property type="molecule type" value="Genomic_DNA"/>
</dbReference>
<name>A0A3E4T0W1_PHOVU</name>
<dbReference type="PANTHER" id="PTHR34136:SF1">
    <property type="entry name" value="UDP-N-ACETYL-D-MANNOSAMINURONIC ACID TRANSFERASE"/>
    <property type="match status" value="1"/>
</dbReference>
<dbReference type="PANTHER" id="PTHR34136">
    <property type="match status" value="1"/>
</dbReference>
<dbReference type="InterPro" id="IPR004629">
    <property type="entry name" value="WecG_TagA_CpsF"/>
</dbReference>
<sequence>MEKEKIPFMGISIDNLTIDEIIDSIFEMVKSKNTSQVVGVNVDQYLLTRKNEYSRRIFNEAALVFIDGKPIMLMAKLLGYKIRQRITGPDLMELLCKKGARYGYKIYLLGAAPGVAKKCGEILEAKYPGINVVGSYSPPFGFQKDKNEMVKIVHMLRESKADMLFVGMGSPKQDIFIYENMQDYQIPISFSMGAALDFIAGNVKRAPRWMIECGLEWLYRVWQDPQRLWKRYFVHDMKIVPIFLRELLKTRKKI</sequence>
<dbReference type="Pfam" id="PF03808">
    <property type="entry name" value="Glyco_tran_WecG"/>
    <property type="match status" value="1"/>
</dbReference>
<keyword evidence="2 3" id="KW-0808">Transferase</keyword>
<dbReference type="AlphaFoldDB" id="A0A3E4T0W1"/>
<proteinExistence type="predicted"/>
<gene>
    <name evidence="3" type="ORF">DXC44_15055</name>
</gene>
<dbReference type="RefSeq" id="WP_007842941.1">
    <property type="nucleotide sequence ID" value="NZ_JAKKXL010000005.1"/>
</dbReference>
<organism evidence="3 4">
    <name type="scientific">Phocaeicola vulgatus</name>
    <name type="common">Bacteroides vulgatus</name>
    <dbReference type="NCBI Taxonomy" id="821"/>
    <lineage>
        <taxon>Bacteria</taxon>
        <taxon>Pseudomonadati</taxon>
        <taxon>Bacteroidota</taxon>
        <taxon>Bacteroidia</taxon>
        <taxon>Bacteroidales</taxon>
        <taxon>Bacteroidaceae</taxon>
        <taxon>Phocaeicola</taxon>
    </lineage>
</organism>
<comment type="caution">
    <text evidence="3">The sequence shown here is derived from an EMBL/GenBank/DDBJ whole genome shotgun (WGS) entry which is preliminary data.</text>
</comment>
<evidence type="ECO:0000256" key="1">
    <source>
        <dbReference type="ARBA" id="ARBA00022676"/>
    </source>
</evidence>
<dbReference type="Proteomes" id="UP000261278">
    <property type="component" value="Unassembled WGS sequence"/>
</dbReference>
<dbReference type="NCBIfam" id="TIGR00696">
    <property type="entry name" value="wecG_tagA_cpsF"/>
    <property type="match status" value="1"/>
</dbReference>